<keyword evidence="3" id="KW-1185">Reference proteome</keyword>
<sequence length="925" mass="101972">MTSHSPQRALSLRATQAHQLNQGLPQGLRESSRSPSLRERSRAMPTAPPAQAYVSPSVTQQLNQVHSQPSPTSSSNSRPSPPTASVARHHATPPQASSSPGELGVPPSISHFPQGHTGYGTHYPHTIGRSQIPPLTRYQHSDESYQITPELLEEIERADLEQSQTHSVSPAFTTYPRNGSTTPPRDHNIDRLRAVDRASPKELDARRQREPVSARESPVSRQPQSPPTFAQAQPSHPDRGASDSPARSSPLGGGSSGDTYTAYMARDPPVHRRATVNALNSEPRTQYSHSAHTPPLQAVGRPPDRSLPVQEEPEDDPHLTVKDDPWKGLEHLENRHRISSPTPSSDLYPEGNLQRPNTHHPSSSQVDHYSDDEEDEGAKTPRSPSVGLPDRHTQPMTGGARVSLRPTGRTSSMDQLGLRGIAETIHQPTPHNGVPGPSQSPNTQRFGHPSQLRRLSVDPNVSFQSSQYHASESSPYSGLYSGQFLPEEYYGYGDPLSAPFYHEFQYDNRPRPDAPIPPTPHSQTAAPSPSPFAPAHSRNGRNYADPRPIHAGSPYPAPMTIYIEASTPPEMLATAFANQWQTFAQNTHALGNMSDSTFSPSATPFQGNFAAWAHLHARRTLNRAFDMRSLQSSPGLELPDRGDAPSVAPSHIFHSKKKTNRASGLSTEITAKLPPRVQSTQPRDTSPEPSTSGEETAGEETYATPNSNRNNWGNGSLPNRVVEEDGDGDWVDEDEEPDEDDLLELEYHPSYIKNVARRRRKWEVGWESLIEAFHALDRQTDATMVLLAAPSHSTKLYSVRSRSIRRQANSSDITPLKIGFKRIAAHRRKTRSIVKSSLVDRFLVSSGTSGEGSDSETREEDLKRAFEAAITSLGAFENIFAEREARWAEEMRRIGDDRERVENLLRQVIGERNGLNTTPTAPPLL</sequence>
<feature type="compositionally biased region" description="Polar residues" evidence="1">
    <location>
        <begin position="219"/>
        <end position="234"/>
    </location>
</feature>
<feature type="compositionally biased region" description="Polar residues" evidence="1">
    <location>
        <begin position="706"/>
        <end position="717"/>
    </location>
</feature>
<protein>
    <submittedName>
        <fullName evidence="2">Uncharacterized protein</fullName>
    </submittedName>
</protein>
<dbReference type="AlphaFoldDB" id="A0A8H5GFG1"/>
<feature type="compositionally biased region" description="Polar residues" evidence="1">
    <location>
        <begin position="1"/>
        <end position="24"/>
    </location>
</feature>
<reference evidence="2 3" key="1">
    <citation type="journal article" date="2020" name="ISME J.">
        <title>Uncovering the hidden diversity of litter-decomposition mechanisms in mushroom-forming fungi.</title>
        <authorList>
            <person name="Floudas D."/>
            <person name="Bentzer J."/>
            <person name="Ahren D."/>
            <person name="Johansson T."/>
            <person name="Persson P."/>
            <person name="Tunlid A."/>
        </authorList>
    </citation>
    <scope>NUCLEOTIDE SEQUENCE [LARGE SCALE GENOMIC DNA]</scope>
    <source>
        <strain evidence="2 3">CBS 146.42</strain>
    </source>
</reference>
<dbReference type="Proteomes" id="UP000559027">
    <property type="component" value="Unassembled WGS sequence"/>
</dbReference>
<comment type="caution">
    <text evidence="2">The sequence shown here is derived from an EMBL/GenBank/DDBJ whole genome shotgun (WGS) entry which is preliminary data.</text>
</comment>
<dbReference type="EMBL" id="JAACJO010000001">
    <property type="protein sequence ID" value="KAF5363957.1"/>
    <property type="molecule type" value="Genomic_DNA"/>
</dbReference>
<evidence type="ECO:0000256" key="1">
    <source>
        <dbReference type="SAM" id="MobiDB-lite"/>
    </source>
</evidence>
<feature type="compositionally biased region" description="Polar residues" evidence="1">
    <location>
        <begin position="277"/>
        <end position="291"/>
    </location>
</feature>
<feature type="compositionally biased region" description="Basic and acidic residues" evidence="1">
    <location>
        <begin position="316"/>
        <end position="336"/>
    </location>
</feature>
<feature type="compositionally biased region" description="Basic and acidic residues" evidence="1">
    <location>
        <begin position="30"/>
        <end position="42"/>
    </location>
</feature>
<feature type="compositionally biased region" description="Polar residues" evidence="1">
    <location>
        <begin position="161"/>
        <end position="183"/>
    </location>
</feature>
<accession>A0A8H5GFG1</accession>
<name>A0A8H5GFG1_9AGAR</name>
<feature type="region of interest" description="Disordered" evidence="1">
    <location>
        <begin position="634"/>
        <end position="739"/>
    </location>
</feature>
<organism evidence="2 3">
    <name type="scientific">Leucocoprinus leucothites</name>
    <dbReference type="NCBI Taxonomy" id="201217"/>
    <lineage>
        <taxon>Eukaryota</taxon>
        <taxon>Fungi</taxon>
        <taxon>Dikarya</taxon>
        <taxon>Basidiomycota</taxon>
        <taxon>Agaricomycotina</taxon>
        <taxon>Agaricomycetes</taxon>
        <taxon>Agaricomycetidae</taxon>
        <taxon>Agaricales</taxon>
        <taxon>Agaricineae</taxon>
        <taxon>Agaricaceae</taxon>
        <taxon>Leucocoprinus</taxon>
    </lineage>
</organism>
<feature type="region of interest" description="Disordered" evidence="1">
    <location>
        <begin position="159"/>
        <end position="448"/>
    </location>
</feature>
<evidence type="ECO:0000313" key="2">
    <source>
        <dbReference type="EMBL" id="KAF5363957.1"/>
    </source>
</evidence>
<feature type="compositionally biased region" description="Polar residues" evidence="1">
    <location>
        <begin position="54"/>
        <end position="66"/>
    </location>
</feature>
<feature type="region of interest" description="Disordered" evidence="1">
    <location>
        <begin position="1"/>
        <end position="132"/>
    </location>
</feature>
<evidence type="ECO:0000313" key="3">
    <source>
        <dbReference type="Proteomes" id="UP000559027"/>
    </source>
</evidence>
<feature type="compositionally biased region" description="Low complexity" evidence="1">
    <location>
        <begin position="67"/>
        <end position="78"/>
    </location>
</feature>
<feature type="compositionally biased region" description="Low complexity" evidence="1">
    <location>
        <begin position="522"/>
        <end position="537"/>
    </location>
</feature>
<proteinExistence type="predicted"/>
<gene>
    <name evidence="2" type="ORF">D9756_001041</name>
</gene>
<feature type="compositionally biased region" description="Polar residues" evidence="1">
    <location>
        <begin position="354"/>
        <end position="367"/>
    </location>
</feature>
<feature type="region of interest" description="Disordered" evidence="1">
    <location>
        <begin position="505"/>
        <end position="550"/>
    </location>
</feature>
<feature type="compositionally biased region" description="Low complexity" evidence="1">
    <location>
        <begin position="688"/>
        <end position="705"/>
    </location>
</feature>
<feature type="compositionally biased region" description="Acidic residues" evidence="1">
    <location>
        <begin position="724"/>
        <end position="739"/>
    </location>
</feature>
<feature type="compositionally biased region" description="Basic and acidic residues" evidence="1">
    <location>
        <begin position="184"/>
        <end position="213"/>
    </location>
</feature>
<dbReference type="OrthoDB" id="3243310at2759"/>